<feature type="region of interest" description="Disordered" evidence="1">
    <location>
        <begin position="238"/>
        <end position="336"/>
    </location>
</feature>
<comment type="caution">
    <text evidence="2">The sequence shown here is derived from an EMBL/GenBank/DDBJ whole genome shotgun (WGS) entry which is preliminary data.</text>
</comment>
<feature type="region of interest" description="Disordered" evidence="1">
    <location>
        <begin position="1"/>
        <end position="21"/>
    </location>
</feature>
<feature type="compositionally biased region" description="Polar residues" evidence="1">
    <location>
        <begin position="314"/>
        <end position="334"/>
    </location>
</feature>
<evidence type="ECO:0000313" key="3">
    <source>
        <dbReference type="Proteomes" id="UP001610335"/>
    </source>
</evidence>
<feature type="compositionally biased region" description="Low complexity" evidence="1">
    <location>
        <begin position="274"/>
        <end position="308"/>
    </location>
</feature>
<accession>A0ABR4ILT5</accession>
<proteinExistence type="predicted"/>
<protein>
    <recommendedName>
        <fullName evidence="4">BZIP domain-containing protein</fullName>
    </recommendedName>
</protein>
<evidence type="ECO:0000256" key="1">
    <source>
        <dbReference type="SAM" id="MobiDB-lite"/>
    </source>
</evidence>
<evidence type="ECO:0000313" key="2">
    <source>
        <dbReference type="EMBL" id="KAL2828740.1"/>
    </source>
</evidence>
<organism evidence="2 3">
    <name type="scientific">Aspergillus cavernicola</name>
    <dbReference type="NCBI Taxonomy" id="176166"/>
    <lineage>
        <taxon>Eukaryota</taxon>
        <taxon>Fungi</taxon>
        <taxon>Dikarya</taxon>
        <taxon>Ascomycota</taxon>
        <taxon>Pezizomycotina</taxon>
        <taxon>Eurotiomycetes</taxon>
        <taxon>Eurotiomycetidae</taxon>
        <taxon>Eurotiales</taxon>
        <taxon>Aspergillaceae</taxon>
        <taxon>Aspergillus</taxon>
        <taxon>Aspergillus subgen. Nidulantes</taxon>
    </lineage>
</organism>
<feature type="region of interest" description="Disordered" evidence="1">
    <location>
        <begin position="108"/>
        <end position="129"/>
    </location>
</feature>
<dbReference type="Proteomes" id="UP001610335">
    <property type="component" value="Unassembled WGS sequence"/>
</dbReference>
<dbReference type="EMBL" id="JBFXLS010000019">
    <property type="protein sequence ID" value="KAL2828740.1"/>
    <property type="molecule type" value="Genomic_DNA"/>
</dbReference>
<reference evidence="2 3" key="1">
    <citation type="submission" date="2024-07" db="EMBL/GenBank/DDBJ databases">
        <title>Section-level genome sequencing and comparative genomics of Aspergillus sections Usti and Cavernicolus.</title>
        <authorList>
            <consortium name="Lawrence Berkeley National Laboratory"/>
            <person name="Nybo J.L."/>
            <person name="Vesth T.C."/>
            <person name="Theobald S."/>
            <person name="Frisvad J.C."/>
            <person name="Larsen T.O."/>
            <person name="Kjaerboelling I."/>
            <person name="Rothschild-Mancinelli K."/>
            <person name="Lyhne E.K."/>
            <person name="Kogle M.E."/>
            <person name="Barry K."/>
            <person name="Clum A."/>
            <person name="Na H."/>
            <person name="Ledsgaard L."/>
            <person name="Lin J."/>
            <person name="Lipzen A."/>
            <person name="Kuo A."/>
            <person name="Riley R."/>
            <person name="Mondo S."/>
            <person name="LaButti K."/>
            <person name="Haridas S."/>
            <person name="Pangalinan J."/>
            <person name="Salamov A.A."/>
            <person name="Simmons B.A."/>
            <person name="Magnuson J.K."/>
            <person name="Chen J."/>
            <person name="Drula E."/>
            <person name="Henrissat B."/>
            <person name="Wiebenga A."/>
            <person name="Lubbers R.J."/>
            <person name="Gomes A.C."/>
            <person name="Makela M.R."/>
            <person name="Stajich J."/>
            <person name="Grigoriev I.V."/>
            <person name="Mortensen U.H."/>
            <person name="De vries R.P."/>
            <person name="Baker S.E."/>
            <person name="Andersen M.R."/>
        </authorList>
    </citation>
    <scope>NUCLEOTIDE SEQUENCE [LARGE SCALE GENOMIC DNA]</scope>
    <source>
        <strain evidence="2 3">CBS 600.67</strain>
    </source>
</reference>
<keyword evidence="3" id="KW-1185">Reference proteome</keyword>
<feature type="compositionally biased region" description="Polar residues" evidence="1">
    <location>
        <begin position="108"/>
        <end position="123"/>
    </location>
</feature>
<evidence type="ECO:0008006" key="4">
    <source>
        <dbReference type="Google" id="ProtNLM"/>
    </source>
</evidence>
<name>A0ABR4ILT5_9EURO</name>
<gene>
    <name evidence="2" type="ORF">BDW59DRAFT_142952</name>
</gene>
<sequence length="423" mass="46345">MSPTPTFDFSGNHRTKEENQERAFIAASRRKDRSLDARIESANRASMLHKQRTGRALHIDRQIVESEAMYEEIDSNYQAKLQRMMQAQNMQLEQDLERKLFVAMRNSPQALHQRRASSLTSQGPLHGGRKMSLDLSQLRASLSEPITSPMGSLHSANVMVSPRTNLSPSFSLTPAQAQAQVPSYVASGAPTWMHPRHQQMMQHWEAFCSNNSMSPSAIGGIPMHPRQFRDRLASAPTIPVQSQAGTPVAASAAPHGMSQHSRVRSEPGTIVAPTTTSSSSSSSLHTSSGLDSNSPSLAASSSSELPDLCLSPHTPISQASGLNNFPNPDSTNTHAEPVKWNTDFLQDWDPDVGVEMFPREPADQDYIDFSQFASTLDNNGHATTDCHPQAHAQMQMHIQLPVQFDSTNADLNDGPNMAEYIAG</sequence>